<comment type="caution">
    <text evidence="2">The sequence shown here is derived from an EMBL/GenBank/DDBJ whole genome shotgun (WGS) entry which is preliminary data.</text>
</comment>
<dbReference type="EMBL" id="BAAANY010000008">
    <property type="protein sequence ID" value="GAA1674347.1"/>
    <property type="molecule type" value="Genomic_DNA"/>
</dbReference>
<dbReference type="SUPFAM" id="SSF51445">
    <property type="entry name" value="(Trans)glycosidases"/>
    <property type="match status" value="1"/>
</dbReference>
<keyword evidence="3" id="KW-1185">Reference proteome</keyword>
<dbReference type="Pfam" id="PF03537">
    <property type="entry name" value="Glyco_hydro_114"/>
    <property type="match status" value="1"/>
</dbReference>
<sequence length="249" mass="27799">MHGRFDYQIGGPYQPDASVAIVDRDRLVSPVSGKYNICYLNALQSQPDPDDSSSAPAEGTLSWWADQHPDLVVKGQDGHPVIDQEWNEAVLDVSTADKRAKILEIEKPWIDGCRRSGFQAIEPDNLDSYNRSHGTFPFAADRDFMVAFVRYAHSRGLAVGQKNANHEYGRLGRTVVGFDFAIAEECSYYHECGEYAAAYGNNYIDIEYSDQGESPFRAACQDHGAHASVILRDRHVAPKADPAYRYETC</sequence>
<dbReference type="PANTHER" id="PTHR35273">
    <property type="entry name" value="ALPHA-1,4 POLYGALACTOSAMINIDASE, PUTATIVE (AFU_ORTHOLOGUE AFUA_3G07890)-RELATED"/>
    <property type="match status" value="1"/>
</dbReference>
<proteinExistence type="predicted"/>
<name>A0ABN2GNV6_9ACTN</name>
<protein>
    <submittedName>
        <fullName evidence="2">Endo alpha-1,4 polygalactosaminidase</fullName>
    </submittedName>
</protein>
<dbReference type="InterPro" id="IPR013785">
    <property type="entry name" value="Aldolase_TIM"/>
</dbReference>
<organism evidence="2 3">
    <name type="scientific">Fodinicola feengrottensis</name>
    <dbReference type="NCBI Taxonomy" id="435914"/>
    <lineage>
        <taxon>Bacteria</taxon>
        <taxon>Bacillati</taxon>
        <taxon>Actinomycetota</taxon>
        <taxon>Actinomycetes</taxon>
        <taxon>Mycobacteriales</taxon>
        <taxon>Fodinicola</taxon>
    </lineage>
</organism>
<dbReference type="InterPro" id="IPR004352">
    <property type="entry name" value="GH114_TIM-barrel"/>
</dbReference>
<evidence type="ECO:0000313" key="3">
    <source>
        <dbReference type="Proteomes" id="UP001500618"/>
    </source>
</evidence>
<feature type="domain" description="Glycoside-hydrolase family GH114 TIM-barrel" evidence="1">
    <location>
        <begin position="5"/>
        <end position="236"/>
    </location>
</feature>
<evidence type="ECO:0000313" key="2">
    <source>
        <dbReference type="EMBL" id="GAA1674347.1"/>
    </source>
</evidence>
<dbReference type="InterPro" id="IPR017853">
    <property type="entry name" value="GH"/>
</dbReference>
<dbReference type="Gene3D" id="3.20.20.70">
    <property type="entry name" value="Aldolase class I"/>
    <property type="match status" value="1"/>
</dbReference>
<accession>A0ABN2GNV6</accession>
<dbReference type="PANTHER" id="PTHR35273:SF2">
    <property type="entry name" value="ALPHA-GALACTOSIDASE"/>
    <property type="match status" value="1"/>
</dbReference>
<reference evidence="2 3" key="1">
    <citation type="journal article" date="2019" name="Int. J. Syst. Evol. Microbiol.">
        <title>The Global Catalogue of Microorganisms (GCM) 10K type strain sequencing project: providing services to taxonomists for standard genome sequencing and annotation.</title>
        <authorList>
            <consortium name="The Broad Institute Genomics Platform"/>
            <consortium name="The Broad Institute Genome Sequencing Center for Infectious Disease"/>
            <person name="Wu L."/>
            <person name="Ma J."/>
        </authorList>
    </citation>
    <scope>NUCLEOTIDE SEQUENCE [LARGE SCALE GENOMIC DNA]</scope>
    <source>
        <strain evidence="2 3">JCM 14718</strain>
    </source>
</reference>
<gene>
    <name evidence="2" type="ORF">GCM10009765_24680</name>
</gene>
<dbReference type="Proteomes" id="UP001500618">
    <property type="component" value="Unassembled WGS sequence"/>
</dbReference>
<evidence type="ECO:0000259" key="1">
    <source>
        <dbReference type="Pfam" id="PF03537"/>
    </source>
</evidence>